<dbReference type="ExpressionAtlas" id="A0A3L6FMX1">
    <property type="expression patterns" value="baseline and differential"/>
</dbReference>
<feature type="domain" description="WRKY19-like zinc finger" evidence="1">
    <location>
        <begin position="481"/>
        <end position="505"/>
    </location>
</feature>
<dbReference type="Proteomes" id="UP000251960">
    <property type="component" value="Chromosome 3"/>
</dbReference>
<dbReference type="InterPro" id="IPR056866">
    <property type="entry name" value="Znf_WRKY19"/>
</dbReference>
<sequence length="644" mass="66616">MDKTTQGLEFGGGINSPKPYCYWSTTQDTTVHKDSTPEAYSTFSISNSKASKRKQGAMSGAKGGNPLLTLGLGCSPSSSYNSKLSSGTACITSSSLLKEIDEESSIDLGLNLGLYIGNDIGHCQQKSHAGFENVLSTNSPKLDLQLSLSTSSPESVVIDTNRSPDGLAMPMANSPLAIVEEGSVPHSWVFEHSIVSSSHASKATHGFPLSKKTNGGNASVPSHVMSSTMFTSVKGPVASASETTNSQQRNSNAKSCQFPGCVKGARGASGRCIAHGGGRRCQKPGCEKGAEGRTIYCKAHGGGRRCQFLGCTKSAEGRTDHCIAHGGGRRCSHEGCSRAARGKSGLCIKHGGGKRCQKENCTKSAEGHSGFCIAHGGGRRCQFPDCTKGAQGSTKFCKAHGGGKRCTFVGCTRGAEGSTSFCKGHGGGKRCAFQGGGVCPKSVHGGTQYCVAHGGGKRCASFGCTKSARGRTEYCVRHGGGKRCKFESCTKSAQGSTDFCKAHGGGTRCLWGQADTSFGAGAQQCDKFVRSKTGLCSAHSALIQDHCVHGGGTLGSAIYQSVHVKPTEMINGDKTLLDPGVPVPNSGVHPPVLAQSMIDPLPEGRVHGGGLLALLSRGGSRTSAGGSELCFGQDRVDLRLSGSP</sequence>
<organism evidence="2">
    <name type="scientific">Zea mays</name>
    <name type="common">Maize</name>
    <dbReference type="NCBI Taxonomy" id="4577"/>
    <lineage>
        <taxon>Eukaryota</taxon>
        <taxon>Viridiplantae</taxon>
        <taxon>Streptophyta</taxon>
        <taxon>Embryophyta</taxon>
        <taxon>Tracheophyta</taxon>
        <taxon>Spermatophyta</taxon>
        <taxon>Magnoliopsida</taxon>
        <taxon>Liliopsida</taxon>
        <taxon>Poales</taxon>
        <taxon>Poaceae</taxon>
        <taxon>PACMAD clade</taxon>
        <taxon>Panicoideae</taxon>
        <taxon>Andropogonodae</taxon>
        <taxon>Andropogoneae</taxon>
        <taxon>Tripsacinae</taxon>
        <taxon>Zea</taxon>
    </lineage>
</organism>
<dbReference type="EMBL" id="NCVQ01000004">
    <property type="protein sequence ID" value="PWZ34178.1"/>
    <property type="molecule type" value="Genomic_DNA"/>
</dbReference>
<dbReference type="PANTHER" id="PTHR31827">
    <property type="entry name" value="EMB|CAB89363.1"/>
    <property type="match status" value="1"/>
</dbReference>
<evidence type="ECO:0000259" key="1">
    <source>
        <dbReference type="Pfam" id="PF24906"/>
    </source>
</evidence>
<evidence type="ECO:0000313" key="2">
    <source>
        <dbReference type="EMBL" id="PWZ34178.1"/>
    </source>
</evidence>
<accession>A0A3L6FMX1</accession>
<feature type="domain" description="WRKY19-like zinc finger" evidence="1">
    <location>
        <begin position="328"/>
        <end position="352"/>
    </location>
</feature>
<comment type="caution">
    <text evidence="2">The sequence shown here is derived from an EMBL/GenBank/DDBJ whole genome shotgun (WGS) entry which is preliminary data.</text>
</comment>
<dbReference type="Pfam" id="PF24906">
    <property type="entry name" value="Zf_WRKY19"/>
    <property type="match status" value="8"/>
</dbReference>
<feature type="domain" description="WRKY19-like zinc finger" evidence="1">
    <location>
        <begin position="278"/>
        <end position="302"/>
    </location>
</feature>
<feature type="domain" description="WRKY19-like zinc finger" evidence="1">
    <location>
        <begin position="303"/>
        <end position="327"/>
    </location>
</feature>
<feature type="domain" description="WRKY19-like zinc finger" evidence="1">
    <location>
        <begin position="456"/>
        <end position="480"/>
    </location>
</feature>
<dbReference type="AlphaFoldDB" id="A0A3L6FMX1"/>
<feature type="domain" description="WRKY19-like zinc finger" evidence="1">
    <location>
        <begin position="353"/>
        <end position="377"/>
    </location>
</feature>
<name>A0A3L6FMX1_MAIZE</name>
<dbReference type="PANTHER" id="PTHR31827:SF61">
    <property type="entry name" value="OS01G0621900 PROTEIN"/>
    <property type="match status" value="1"/>
</dbReference>
<gene>
    <name evidence="2" type="primary">WRKY19_1</name>
    <name evidence="2" type="ORF">Zm00014a_011597</name>
</gene>
<feature type="domain" description="WRKY19-like zinc finger" evidence="1">
    <location>
        <begin position="378"/>
        <end position="402"/>
    </location>
</feature>
<protein>
    <submittedName>
        <fullName evidence="2">Putative WRKY transcription factor 19</fullName>
    </submittedName>
</protein>
<feature type="domain" description="WRKY19-like zinc finger" evidence="1">
    <location>
        <begin position="254"/>
        <end position="277"/>
    </location>
</feature>
<reference evidence="2" key="1">
    <citation type="journal article" date="2018" name="Nat. Genet.">
        <title>Extensive intraspecific gene order and gene structural variations between Mo17 and other maize genomes.</title>
        <authorList>
            <person name="Sun S."/>
            <person name="Zhou Y."/>
            <person name="Chen J."/>
            <person name="Shi J."/>
            <person name="Zhao H."/>
            <person name="Zhao H."/>
            <person name="Song W."/>
            <person name="Zhang M."/>
            <person name="Cui Y."/>
            <person name="Dong X."/>
            <person name="Liu H."/>
            <person name="Ma X."/>
            <person name="Jiao Y."/>
            <person name="Wang B."/>
            <person name="Wei X."/>
            <person name="Stein J.C."/>
            <person name="Glaubitz J.C."/>
            <person name="Lu F."/>
            <person name="Yu G."/>
            <person name="Liang C."/>
            <person name="Fengler K."/>
            <person name="Li B."/>
            <person name="Rafalski A."/>
            <person name="Schnable P.S."/>
            <person name="Ware D.H."/>
            <person name="Buckler E.S."/>
            <person name="Lai J."/>
        </authorList>
    </citation>
    <scope>NUCLEOTIDE SEQUENCE [LARGE SCALE GENOMIC DNA]</scope>
    <source>
        <tissue evidence="2">Seedling</tissue>
    </source>
</reference>
<proteinExistence type="predicted"/>